<dbReference type="SMART" id="SM01394">
    <property type="entry name" value="S_100"/>
    <property type="match status" value="1"/>
</dbReference>
<organism evidence="2 3">
    <name type="scientific">Pavo cristatus</name>
    <name type="common">Indian peafowl</name>
    <name type="synonym">Blue peafowl</name>
    <dbReference type="NCBI Taxonomy" id="9049"/>
    <lineage>
        <taxon>Eukaryota</taxon>
        <taxon>Metazoa</taxon>
        <taxon>Chordata</taxon>
        <taxon>Craniata</taxon>
        <taxon>Vertebrata</taxon>
        <taxon>Euteleostomi</taxon>
        <taxon>Archelosauria</taxon>
        <taxon>Archosauria</taxon>
        <taxon>Dinosauria</taxon>
        <taxon>Saurischia</taxon>
        <taxon>Theropoda</taxon>
        <taxon>Coelurosauria</taxon>
        <taxon>Aves</taxon>
        <taxon>Neognathae</taxon>
        <taxon>Galloanserae</taxon>
        <taxon>Galliformes</taxon>
        <taxon>Phasianidae</taxon>
        <taxon>Phasianinae</taxon>
        <taxon>Pavo</taxon>
    </lineage>
</organism>
<dbReference type="AlphaFoldDB" id="A0A8C9FG83"/>
<name>A0A8C9FG83_PAVCR</name>
<dbReference type="Pfam" id="PF13499">
    <property type="entry name" value="EF-hand_7"/>
    <property type="match status" value="1"/>
</dbReference>
<dbReference type="InterPro" id="IPR002048">
    <property type="entry name" value="EF_hand_dom"/>
</dbReference>
<dbReference type="PROSITE" id="PS50222">
    <property type="entry name" value="EF_HAND_2"/>
    <property type="match status" value="1"/>
</dbReference>
<keyword evidence="3" id="KW-1185">Reference proteome</keyword>
<evidence type="ECO:0000313" key="3">
    <source>
        <dbReference type="Proteomes" id="UP000694428"/>
    </source>
</evidence>
<evidence type="ECO:0000259" key="1">
    <source>
        <dbReference type="PROSITE" id="PS50222"/>
    </source>
</evidence>
<accession>A0A8C9FG83</accession>
<proteinExistence type="predicted"/>
<evidence type="ECO:0000313" key="2">
    <source>
        <dbReference type="Ensembl" id="ENSPSTP00000013763.1"/>
    </source>
</evidence>
<protein>
    <recommendedName>
        <fullName evidence="1">EF-hand domain-containing protein</fullName>
    </recommendedName>
</protein>
<dbReference type="Proteomes" id="UP000694428">
    <property type="component" value="Unplaced"/>
</dbReference>
<dbReference type="Gene3D" id="1.10.238.10">
    <property type="entry name" value="EF-hand"/>
    <property type="match status" value="1"/>
</dbReference>
<dbReference type="GO" id="GO:0046914">
    <property type="term" value="F:transition metal ion binding"/>
    <property type="evidence" value="ECO:0007669"/>
    <property type="project" value="InterPro"/>
</dbReference>
<dbReference type="CDD" id="cd00213">
    <property type="entry name" value="S-100"/>
    <property type="match status" value="1"/>
</dbReference>
<dbReference type="Ensembl" id="ENSPSTT00000014435.1">
    <property type="protein sequence ID" value="ENSPSTP00000013763.1"/>
    <property type="gene ID" value="ENSPSTG00000009720.1"/>
</dbReference>
<dbReference type="SUPFAM" id="SSF47473">
    <property type="entry name" value="EF-hand"/>
    <property type="match status" value="1"/>
</dbReference>
<reference evidence="2" key="1">
    <citation type="submission" date="2025-08" db="UniProtKB">
        <authorList>
            <consortium name="Ensembl"/>
        </authorList>
    </citation>
    <scope>IDENTIFICATION</scope>
</reference>
<dbReference type="InterPro" id="IPR011992">
    <property type="entry name" value="EF-hand-dom_pair"/>
</dbReference>
<reference evidence="2" key="2">
    <citation type="submission" date="2025-09" db="UniProtKB">
        <authorList>
            <consortium name="Ensembl"/>
        </authorList>
    </citation>
    <scope>IDENTIFICATION</scope>
</reference>
<dbReference type="InterPro" id="IPR034325">
    <property type="entry name" value="S-100_dom"/>
</dbReference>
<dbReference type="GO" id="GO:0005509">
    <property type="term" value="F:calcium ion binding"/>
    <property type="evidence" value="ECO:0007669"/>
    <property type="project" value="InterPro"/>
</dbReference>
<feature type="domain" description="EF-hand" evidence="1">
    <location>
        <begin position="47"/>
        <end position="82"/>
    </location>
</feature>
<dbReference type="InterPro" id="IPR013787">
    <property type="entry name" value="S100_Ca-bd_sub"/>
</dbReference>
<sequence length="129" mass="14307">AMKTDLELALESAINIYHRYAIRNPMDDYLSRNEFATLLKENAKPFLKDTYIKQLFAKSDSNHDGRLKFTEFLTTLSLVAIDAHNRSHGLSPPAPRAPCTAVLGPCTPHLSTGRPGQPLLPRSGISRCC</sequence>